<reference evidence="11" key="1">
    <citation type="journal article" date="2013" name="Proc. Natl. Acad. Sci. U.S.A.">
        <title>Genome structure and metabolic features in the red seaweed Chondrus crispus shed light on evolution of the Archaeplastida.</title>
        <authorList>
            <person name="Collen J."/>
            <person name="Porcel B."/>
            <person name="Carre W."/>
            <person name="Ball S.G."/>
            <person name="Chaparro C."/>
            <person name="Tonon T."/>
            <person name="Barbeyron T."/>
            <person name="Michel G."/>
            <person name="Noel B."/>
            <person name="Valentin K."/>
            <person name="Elias M."/>
            <person name="Artiguenave F."/>
            <person name="Arun A."/>
            <person name="Aury J.M."/>
            <person name="Barbosa-Neto J.F."/>
            <person name="Bothwell J.H."/>
            <person name="Bouget F.Y."/>
            <person name="Brillet L."/>
            <person name="Cabello-Hurtado F."/>
            <person name="Capella-Gutierrez S."/>
            <person name="Charrier B."/>
            <person name="Cladiere L."/>
            <person name="Cock J.M."/>
            <person name="Coelho S.M."/>
            <person name="Colleoni C."/>
            <person name="Czjzek M."/>
            <person name="Da Silva C."/>
            <person name="Delage L."/>
            <person name="Denoeud F."/>
            <person name="Deschamps P."/>
            <person name="Dittami S.M."/>
            <person name="Gabaldon T."/>
            <person name="Gachon C.M."/>
            <person name="Groisillier A."/>
            <person name="Herve C."/>
            <person name="Jabbari K."/>
            <person name="Katinka M."/>
            <person name="Kloareg B."/>
            <person name="Kowalczyk N."/>
            <person name="Labadie K."/>
            <person name="Leblanc C."/>
            <person name="Lopez P.J."/>
            <person name="McLachlan D.H."/>
            <person name="Meslet-Cladiere L."/>
            <person name="Moustafa A."/>
            <person name="Nehr Z."/>
            <person name="Nyvall Collen P."/>
            <person name="Panaud O."/>
            <person name="Partensky F."/>
            <person name="Poulain J."/>
            <person name="Rensing S.A."/>
            <person name="Rousvoal S."/>
            <person name="Samson G."/>
            <person name="Symeonidi A."/>
            <person name="Weissenbach J."/>
            <person name="Zambounis A."/>
            <person name="Wincker P."/>
            <person name="Boyen C."/>
        </authorList>
    </citation>
    <scope>NUCLEOTIDE SEQUENCE [LARGE SCALE GENOMIC DNA]</scope>
    <source>
        <strain evidence="11">cv. Stackhouse</strain>
    </source>
</reference>
<dbReference type="GO" id="GO:0006465">
    <property type="term" value="P:signal peptide processing"/>
    <property type="evidence" value="ECO:0007669"/>
    <property type="project" value="InterPro"/>
</dbReference>
<proteinExistence type="inferred from homology"/>
<evidence type="ECO:0000256" key="7">
    <source>
        <dbReference type="ARBA" id="ARBA00023136"/>
    </source>
</evidence>
<dbReference type="GO" id="GO:0005787">
    <property type="term" value="C:signal peptidase complex"/>
    <property type="evidence" value="ECO:0007669"/>
    <property type="project" value="InterPro"/>
</dbReference>
<dbReference type="Gramene" id="CDF77548">
    <property type="protein sequence ID" value="CDF77548"/>
    <property type="gene ID" value="CHC_T00005406001"/>
</dbReference>
<dbReference type="OMA" id="FWDDGHG"/>
<dbReference type="PANTHER" id="PTHR12804:SF0">
    <property type="entry name" value="SIGNAL PEPTIDASE COMPLEX SUBUNIT 3"/>
    <property type="match status" value="1"/>
</dbReference>
<evidence type="ECO:0000313" key="10">
    <source>
        <dbReference type="EMBL" id="CDF77548.1"/>
    </source>
</evidence>
<comment type="similarity">
    <text evidence="2">Belongs to the SPCS3 family.</text>
</comment>
<evidence type="ECO:0000256" key="6">
    <source>
        <dbReference type="ARBA" id="ARBA00022989"/>
    </source>
</evidence>
<feature type="transmembrane region" description="Helical" evidence="9">
    <location>
        <begin position="12"/>
        <end position="32"/>
    </location>
</feature>
<dbReference type="STRING" id="2769.S0F3W6"/>
<dbReference type="InterPro" id="IPR007653">
    <property type="entry name" value="SPC3"/>
</dbReference>
<accession>S0F3W6</accession>
<keyword evidence="5" id="KW-0735">Signal-anchor</keyword>
<sequence>MHALGPRINVFFTHLMTMLLVLVAIASSFSYYQLSSASPTVDLRISQLSFLRTISRERCDQAYLKFDLTADFQRMWTWNINHMYVYLVAEYVTDSHQRNEVVVWDTILSGKKQGKIERRGQNNKYSLKDHGYGLRGKEVLVKLKYNILPYMGPLFYGEQGQNSFLVPQNYTSKAVIY</sequence>
<dbReference type="GeneID" id="17325043"/>
<dbReference type="KEGG" id="ccp:CHC_T00005406001"/>
<dbReference type="Proteomes" id="UP000012073">
    <property type="component" value="Unassembled WGS sequence"/>
</dbReference>
<evidence type="ECO:0000256" key="2">
    <source>
        <dbReference type="ARBA" id="ARBA00009289"/>
    </source>
</evidence>
<evidence type="ECO:0000256" key="5">
    <source>
        <dbReference type="ARBA" id="ARBA00022968"/>
    </source>
</evidence>
<dbReference type="PhylomeDB" id="S0F3W6"/>
<evidence type="ECO:0000313" key="11">
    <source>
        <dbReference type="Proteomes" id="UP000012073"/>
    </source>
</evidence>
<keyword evidence="7 9" id="KW-0472">Membrane</keyword>
<evidence type="ECO:0000256" key="3">
    <source>
        <dbReference type="ARBA" id="ARBA00022692"/>
    </source>
</evidence>
<dbReference type="Pfam" id="PF04573">
    <property type="entry name" value="SPC22"/>
    <property type="match status" value="1"/>
</dbReference>
<dbReference type="PANTHER" id="PTHR12804">
    <property type="entry name" value="MICROSOMAL SIGNAL PEPTIDASE 23 KD SUBUNIT SPC22/23"/>
    <property type="match status" value="1"/>
</dbReference>
<protein>
    <recommendedName>
        <fullName evidence="8">Signal peptidase complex subunit 3</fullName>
    </recommendedName>
</protein>
<dbReference type="RefSeq" id="XP_005717332.1">
    <property type="nucleotide sequence ID" value="XM_005717275.1"/>
</dbReference>
<dbReference type="PIRSF" id="PIRSF016089">
    <property type="entry name" value="SPC22"/>
    <property type="match status" value="1"/>
</dbReference>
<keyword evidence="4" id="KW-0256">Endoplasmic reticulum</keyword>
<organism evidence="10 11">
    <name type="scientific">Chondrus crispus</name>
    <name type="common">Carrageen Irish moss</name>
    <name type="synonym">Polymorpha crispa</name>
    <dbReference type="NCBI Taxonomy" id="2769"/>
    <lineage>
        <taxon>Eukaryota</taxon>
        <taxon>Rhodophyta</taxon>
        <taxon>Florideophyceae</taxon>
        <taxon>Rhodymeniophycidae</taxon>
        <taxon>Gigartinales</taxon>
        <taxon>Gigartinaceae</taxon>
        <taxon>Chondrus</taxon>
    </lineage>
</organism>
<dbReference type="OrthoDB" id="10261524at2759"/>
<evidence type="ECO:0000256" key="1">
    <source>
        <dbReference type="ARBA" id="ARBA00004648"/>
    </source>
</evidence>
<keyword evidence="3 9" id="KW-0812">Transmembrane</keyword>
<gene>
    <name evidence="10" type="ORF">CHC_T00005406001</name>
</gene>
<evidence type="ECO:0000256" key="9">
    <source>
        <dbReference type="SAM" id="Phobius"/>
    </source>
</evidence>
<dbReference type="GO" id="GO:0045047">
    <property type="term" value="P:protein targeting to ER"/>
    <property type="evidence" value="ECO:0007669"/>
    <property type="project" value="TreeGrafter"/>
</dbReference>
<name>S0F3W6_CHOCR</name>
<dbReference type="EMBL" id="HG001843">
    <property type="protein sequence ID" value="CDF77548.1"/>
    <property type="molecule type" value="Genomic_DNA"/>
</dbReference>
<dbReference type="AlphaFoldDB" id="S0F3W6"/>
<comment type="subcellular location">
    <subcellularLocation>
        <location evidence="1">Endoplasmic reticulum membrane</location>
        <topology evidence="1">Single-pass type II membrane protein</topology>
    </subcellularLocation>
</comment>
<keyword evidence="11" id="KW-1185">Reference proteome</keyword>
<evidence type="ECO:0000256" key="8">
    <source>
        <dbReference type="ARBA" id="ARBA00029556"/>
    </source>
</evidence>
<keyword evidence="6 9" id="KW-1133">Transmembrane helix</keyword>
<evidence type="ECO:0000256" key="4">
    <source>
        <dbReference type="ARBA" id="ARBA00022824"/>
    </source>
</evidence>